<evidence type="ECO:0000313" key="1">
    <source>
        <dbReference type="EMBL" id="HFK19764.1"/>
    </source>
</evidence>
<dbReference type="EMBL" id="DSTX01000001">
    <property type="protein sequence ID" value="HFK19764.1"/>
    <property type="molecule type" value="Genomic_DNA"/>
</dbReference>
<reference evidence="1" key="1">
    <citation type="journal article" date="2020" name="mSystems">
        <title>Genome- and Community-Level Interaction Insights into Carbon Utilization and Element Cycling Functions of Hydrothermarchaeota in Hydrothermal Sediment.</title>
        <authorList>
            <person name="Zhou Z."/>
            <person name="Liu Y."/>
            <person name="Xu W."/>
            <person name="Pan J."/>
            <person name="Luo Z.H."/>
            <person name="Li M."/>
        </authorList>
    </citation>
    <scope>NUCLEOTIDE SEQUENCE [LARGE SCALE GENOMIC DNA]</scope>
    <source>
        <strain evidence="1">SpSt-468</strain>
    </source>
</reference>
<comment type="caution">
    <text evidence="1">The sequence shown here is derived from an EMBL/GenBank/DDBJ whole genome shotgun (WGS) entry which is preliminary data.</text>
</comment>
<proteinExistence type="predicted"/>
<organism evidence="1">
    <name type="scientific">Candidatus Methanomethylicus mesodigestus</name>
    <dbReference type="NCBI Taxonomy" id="1867258"/>
    <lineage>
        <taxon>Archaea</taxon>
        <taxon>Thermoproteota</taxon>
        <taxon>Methanosuratincolia</taxon>
        <taxon>Candidatus Methanomethylicales</taxon>
        <taxon>Candidatus Methanomethylicaceae</taxon>
        <taxon>Candidatus Methanomethylicus</taxon>
    </lineage>
</organism>
<name>A0A7C3EQY9_9CREN</name>
<accession>A0A7C3EQY9</accession>
<gene>
    <name evidence="1" type="ORF">ENS19_00595</name>
</gene>
<protein>
    <submittedName>
        <fullName evidence="1">Uncharacterized protein</fullName>
    </submittedName>
</protein>
<sequence length="87" mass="10148">MSSTEAPTEKLPVDERIKVIDYATISKKGGWWTAVVLGDENGRKKVMLYMWYDKGGKWARRQKFTIARKADWASYKEAVERMLSKME</sequence>
<dbReference type="AlphaFoldDB" id="A0A7C3EQY9"/>